<dbReference type="Pfam" id="PF00392">
    <property type="entry name" value="GntR"/>
    <property type="match status" value="1"/>
</dbReference>
<keyword evidence="8" id="KW-1185">Reference proteome</keyword>
<proteinExistence type="inferred from homology"/>
<reference evidence="8" key="1">
    <citation type="submission" date="2016-10" db="EMBL/GenBank/DDBJ databases">
        <authorList>
            <person name="Varghese N."/>
            <person name="Submissions S."/>
        </authorList>
    </citation>
    <scope>NUCLEOTIDE SEQUENCE [LARGE SCALE GENOMIC DNA]</scope>
    <source>
        <strain evidence="8">XBD2006</strain>
    </source>
</reference>
<evidence type="ECO:0000256" key="5">
    <source>
        <dbReference type="ARBA" id="ARBA00023163"/>
    </source>
</evidence>
<dbReference type="AlphaFoldDB" id="A0A1G5GTJ2"/>
<dbReference type="GO" id="GO:0003677">
    <property type="term" value="F:DNA binding"/>
    <property type="evidence" value="ECO:0007669"/>
    <property type="project" value="UniProtKB-KW"/>
</dbReference>
<evidence type="ECO:0000259" key="6">
    <source>
        <dbReference type="PROSITE" id="PS50949"/>
    </source>
</evidence>
<evidence type="ECO:0000256" key="2">
    <source>
        <dbReference type="ARBA" id="ARBA00022898"/>
    </source>
</evidence>
<dbReference type="EMBL" id="FMUR01000024">
    <property type="protein sequence ID" value="SCY54659.1"/>
    <property type="molecule type" value="Genomic_DNA"/>
</dbReference>
<dbReference type="InterPro" id="IPR004839">
    <property type="entry name" value="Aminotransferase_I/II_large"/>
</dbReference>
<dbReference type="Gene3D" id="1.10.10.10">
    <property type="entry name" value="Winged helix-like DNA-binding domain superfamily/Winged helix DNA-binding domain"/>
    <property type="match status" value="1"/>
</dbReference>
<keyword evidence="7" id="KW-0808">Transferase</keyword>
<dbReference type="GO" id="GO:0008483">
    <property type="term" value="F:transaminase activity"/>
    <property type="evidence" value="ECO:0007669"/>
    <property type="project" value="UniProtKB-KW"/>
</dbReference>
<keyword evidence="5" id="KW-0804">Transcription</keyword>
<keyword evidence="2" id="KW-0663">Pyridoxal phosphate</keyword>
<dbReference type="InterPro" id="IPR015424">
    <property type="entry name" value="PyrdxlP-dep_Trfase"/>
</dbReference>
<dbReference type="CDD" id="cd07377">
    <property type="entry name" value="WHTH_GntR"/>
    <property type="match status" value="1"/>
</dbReference>
<evidence type="ECO:0000256" key="4">
    <source>
        <dbReference type="ARBA" id="ARBA00023125"/>
    </source>
</evidence>
<evidence type="ECO:0000313" key="7">
    <source>
        <dbReference type="EMBL" id="SCY54659.1"/>
    </source>
</evidence>
<keyword evidence="7" id="KW-0032">Aminotransferase</keyword>
<dbReference type="GO" id="GO:0003700">
    <property type="term" value="F:DNA-binding transcription factor activity"/>
    <property type="evidence" value="ECO:0007669"/>
    <property type="project" value="InterPro"/>
</dbReference>
<feature type="domain" description="HTH gntR-type" evidence="6">
    <location>
        <begin position="13"/>
        <end position="81"/>
    </location>
</feature>
<dbReference type="InterPro" id="IPR036390">
    <property type="entry name" value="WH_DNA-bd_sf"/>
</dbReference>
<name>A0A1G5GTJ2_9FIRM</name>
<dbReference type="SUPFAM" id="SSF46785">
    <property type="entry name" value="Winged helix' DNA-binding domain"/>
    <property type="match status" value="1"/>
</dbReference>
<dbReference type="InterPro" id="IPR000524">
    <property type="entry name" value="Tscrpt_reg_HTH_GntR"/>
</dbReference>
<dbReference type="InterPro" id="IPR051446">
    <property type="entry name" value="HTH_trans_reg/aminotransferase"/>
</dbReference>
<dbReference type="SMART" id="SM00345">
    <property type="entry name" value="HTH_GNTR"/>
    <property type="match status" value="1"/>
</dbReference>
<evidence type="ECO:0000313" key="8">
    <source>
        <dbReference type="Proteomes" id="UP000183047"/>
    </source>
</evidence>
<gene>
    <name evidence="7" type="ORF">SAMN02910451_03035</name>
</gene>
<dbReference type="Pfam" id="PF00155">
    <property type="entry name" value="Aminotran_1_2"/>
    <property type="match status" value="1"/>
</dbReference>
<dbReference type="PANTHER" id="PTHR46577:SF1">
    <property type="entry name" value="HTH-TYPE TRANSCRIPTIONAL REGULATORY PROTEIN GABR"/>
    <property type="match status" value="1"/>
</dbReference>
<dbReference type="SUPFAM" id="SSF53383">
    <property type="entry name" value="PLP-dependent transferases"/>
    <property type="match status" value="1"/>
</dbReference>
<dbReference type="PROSITE" id="PS50949">
    <property type="entry name" value="HTH_GNTR"/>
    <property type="match status" value="1"/>
</dbReference>
<dbReference type="Gene3D" id="3.40.640.10">
    <property type="entry name" value="Type I PLP-dependent aspartate aminotransferase-like (Major domain)"/>
    <property type="match status" value="1"/>
</dbReference>
<sequence>MQNSNKASNDKKMPQYIRIYDRLKKNIISGDYPYGTRLPSRKTMADEMHVSVITIKHAYELLCDEGYLEPKERSGYYVIFRKEDGFVSTAKILSHESHTYQRTTYAFPFSVLTKTMRKVVNDYGEAILERPANKGCEETREAIRKYLARNRNIHVDISQIIIGSGAEYLYNLIVGLFGKDTVFALESPSYKKIEQVYRMSGVTCQMLPLEENGIASSALLTTTASVLHISPYRSFPSGVTASASKKYEYIRWAAQGERYIIEDDFESEFSISSKPEETMFAISDRDNVIYMNSFSQTISPSLRAAYMVLPKQLTEVFDERLGFYSCTVPTYEQLVIAQLINSGDFERHINRVRRSKRKA</sequence>
<keyword evidence="4" id="KW-0238">DNA-binding</keyword>
<keyword evidence="3" id="KW-0805">Transcription regulation</keyword>
<dbReference type="PANTHER" id="PTHR46577">
    <property type="entry name" value="HTH-TYPE TRANSCRIPTIONAL REGULATORY PROTEIN GABR"/>
    <property type="match status" value="1"/>
</dbReference>
<evidence type="ECO:0000256" key="3">
    <source>
        <dbReference type="ARBA" id="ARBA00023015"/>
    </source>
</evidence>
<dbReference type="Proteomes" id="UP000183047">
    <property type="component" value="Unassembled WGS sequence"/>
</dbReference>
<organism evidence="7 8">
    <name type="scientific">Butyrivibrio hungatei</name>
    <dbReference type="NCBI Taxonomy" id="185008"/>
    <lineage>
        <taxon>Bacteria</taxon>
        <taxon>Bacillati</taxon>
        <taxon>Bacillota</taxon>
        <taxon>Clostridia</taxon>
        <taxon>Lachnospirales</taxon>
        <taxon>Lachnospiraceae</taxon>
        <taxon>Butyrivibrio</taxon>
    </lineage>
</organism>
<dbReference type="CDD" id="cd00609">
    <property type="entry name" value="AAT_like"/>
    <property type="match status" value="1"/>
</dbReference>
<accession>A0A1G5GTJ2</accession>
<dbReference type="InterPro" id="IPR015421">
    <property type="entry name" value="PyrdxlP-dep_Trfase_major"/>
</dbReference>
<comment type="similarity">
    <text evidence="1">In the C-terminal section; belongs to the class-I pyridoxal-phosphate-dependent aminotransferase family.</text>
</comment>
<dbReference type="InterPro" id="IPR036388">
    <property type="entry name" value="WH-like_DNA-bd_sf"/>
</dbReference>
<dbReference type="GO" id="GO:0030170">
    <property type="term" value="F:pyridoxal phosphate binding"/>
    <property type="evidence" value="ECO:0007669"/>
    <property type="project" value="InterPro"/>
</dbReference>
<dbReference type="RefSeq" id="WP_207648727.1">
    <property type="nucleotide sequence ID" value="NZ_FMUR01000024.1"/>
</dbReference>
<protein>
    <submittedName>
        <fullName evidence="7">GntR family transcriptional regulator / MocR family aminotransferase</fullName>
    </submittedName>
</protein>
<evidence type="ECO:0000256" key="1">
    <source>
        <dbReference type="ARBA" id="ARBA00005384"/>
    </source>
</evidence>